<reference evidence="2 3" key="1">
    <citation type="submission" date="2019-10" db="EMBL/GenBank/DDBJ databases">
        <title>Genome diversity of Sutterella seckii.</title>
        <authorList>
            <person name="Chaplin A.V."/>
            <person name="Sokolova S.R."/>
            <person name="Mosin K.A."/>
            <person name="Ivanova E.L."/>
            <person name="Kochetkova T.O."/>
            <person name="Goltsov A.Y."/>
            <person name="Trofimov D.Y."/>
            <person name="Efimov B.A."/>
        </authorList>
    </citation>
    <scope>NUCLEOTIDE SEQUENCE [LARGE SCALE GENOMIC DNA]</scope>
    <source>
        <strain evidence="2 3">ASD393</strain>
    </source>
</reference>
<name>A0A6I1EM73_9BURK</name>
<dbReference type="Pfam" id="PF09704">
    <property type="entry name" value="Cas_Cas5d"/>
    <property type="match status" value="1"/>
</dbReference>
<proteinExistence type="predicted"/>
<dbReference type="InterPro" id="IPR010147">
    <property type="entry name" value="CRISPR-assoc_prot_CasD"/>
</dbReference>
<dbReference type="OrthoDB" id="5704083at2"/>
<protein>
    <submittedName>
        <fullName evidence="2">Type I-E CRISPR-associated protein Cas5/CasD</fullName>
    </submittedName>
</protein>
<dbReference type="NCBIfam" id="TIGR02593">
    <property type="entry name" value="CRISPR_cas5"/>
    <property type="match status" value="1"/>
</dbReference>
<comment type="caution">
    <text evidence="2">The sequence shown here is derived from an EMBL/GenBank/DDBJ whole genome shotgun (WGS) entry which is preliminary data.</text>
</comment>
<dbReference type="NCBIfam" id="TIGR01868">
    <property type="entry name" value="casD_Cas5e"/>
    <property type="match status" value="1"/>
</dbReference>
<organism evidence="2 3">
    <name type="scientific">Sutterella seckii</name>
    <dbReference type="NCBI Taxonomy" id="1944635"/>
    <lineage>
        <taxon>Bacteria</taxon>
        <taxon>Pseudomonadati</taxon>
        <taxon>Pseudomonadota</taxon>
        <taxon>Betaproteobacteria</taxon>
        <taxon>Burkholderiales</taxon>
        <taxon>Sutterellaceae</taxon>
        <taxon>Sutterella</taxon>
    </lineage>
</organism>
<dbReference type="InterPro" id="IPR013422">
    <property type="entry name" value="CRISPR-assoc_prot_Cas5_N"/>
</dbReference>
<accession>A0A6I1EM73</accession>
<dbReference type="InterPro" id="IPR021124">
    <property type="entry name" value="CRISPR-assoc_prot_Cas5"/>
</dbReference>
<dbReference type="GO" id="GO:0051607">
    <property type="term" value="P:defense response to virus"/>
    <property type="evidence" value="ECO:0007669"/>
    <property type="project" value="UniProtKB-KW"/>
</dbReference>
<dbReference type="EMBL" id="WEHX01000100">
    <property type="protein sequence ID" value="KAB7654507.1"/>
    <property type="molecule type" value="Genomic_DNA"/>
</dbReference>
<evidence type="ECO:0000313" key="3">
    <source>
        <dbReference type="Proteomes" id="UP000430564"/>
    </source>
</evidence>
<dbReference type="Proteomes" id="UP000430564">
    <property type="component" value="Unassembled WGS sequence"/>
</dbReference>
<gene>
    <name evidence="2" type="primary">cas5e</name>
    <name evidence="2" type="ORF">GBM95_10235</name>
</gene>
<dbReference type="AlphaFoldDB" id="A0A6I1EM73"/>
<dbReference type="GO" id="GO:0043571">
    <property type="term" value="P:maintenance of CRISPR repeat elements"/>
    <property type="evidence" value="ECO:0007669"/>
    <property type="project" value="InterPro"/>
</dbReference>
<keyword evidence="1" id="KW-0051">Antiviral defense</keyword>
<dbReference type="Gene3D" id="3.30.70.2660">
    <property type="match status" value="1"/>
</dbReference>
<evidence type="ECO:0000256" key="1">
    <source>
        <dbReference type="ARBA" id="ARBA00023118"/>
    </source>
</evidence>
<sequence>MSSSKKFRATLVNDMDTAVLYLRLEGPLQSWGDRSAFWSRQTSFFPTKSGVLGLLFCAMGLGGARQSELAEFAPLPMAAYRIGPKGKNRPPVLMDFHMVGAHYDESDPWQLECIPKTSEGKKAVGGGTRLTRREYLQDGRFAVLLTIPSSWKEKVREGLESPVWDIYLGRKSCAPAVPVFGGLFADESSAKQALERELAQRADDGESAPWAVLEVQQETSESDPLGESVPDVPICFGPTKQYTTRRVKVVSLI</sequence>
<dbReference type="GO" id="GO:0003723">
    <property type="term" value="F:RNA binding"/>
    <property type="evidence" value="ECO:0007669"/>
    <property type="project" value="InterPro"/>
</dbReference>
<dbReference type="CDD" id="cd09756">
    <property type="entry name" value="Cas5_I-E"/>
    <property type="match status" value="1"/>
</dbReference>
<evidence type="ECO:0000313" key="2">
    <source>
        <dbReference type="EMBL" id="KAB7654507.1"/>
    </source>
</evidence>